<keyword evidence="2" id="KW-1185">Reference proteome</keyword>
<organism evidence="1 2">
    <name type="scientific">Coptotermes formosanus</name>
    <name type="common">Formosan subterranean termite</name>
    <dbReference type="NCBI Taxonomy" id="36987"/>
    <lineage>
        <taxon>Eukaryota</taxon>
        <taxon>Metazoa</taxon>
        <taxon>Ecdysozoa</taxon>
        <taxon>Arthropoda</taxon>
        <taxon>Hexapoda</taxon>
        <taxon>Insecta</taxon>
        <taxon>Pterygota</taxon>
        <taxon>Neoptera</taxon>
        <taxon>Polyneoptera</taxon>
        <taxon>Dictyoptera</taxon>
        <taxon>Blattodea</taxon>
        <taxon>Blattoidea</taxon>
        <taxon>Termitoidae</taxon>
        <taxon>Rhinotermitidae</taxon>
        <taxon>Coptotermes</taxon>
    </lineage>
</organism>
<gene>
    <name evidence="1" type="ORF">Cfor_06504</name>
</gene>
<dbReference type="Proteomes" id="UP000502823">
    <property type="component" value="Unassembled WGS sequence"/>
</dbReference>
<dbReference type="OrthoDB" id="8192946at2759"/>
<dbReference type="EMBL" id="BLKM01002183">
    <property type="protein sequence ID" value="GFG40492.1"/>
    <property type="molecule type" value="Genomic_DNA"/>
</dbReference>
<evidence type="ECO:0000313" key="1">
    <source>
        <dbReference type="EMBL" id="GFG40492.1"/>
    </source>
</evidence>
<comment type="caution">
    <text evidence="1">The sequence shown here is derived from an EMBL/GenBank/DDBJ whole genome shotgun (WGS) entry which is preliminary data.</text>
</comment>
<protein>
    <submittedName>
        <fullName evidence="1">Uncharacterized protein</fullName>
    </submittedName>
</protein>
<dbReference type="InParanoid" id="A0A6L2QA33"/>
<dbReference type="AlphaFoldDB" id="A0A6L2QA33"/>
<reference evidence="2" key="1">
    <citation type="submission" date="2020-01" db="EMBL/GenBank/DDBJ databases">
        <title>Draft genome sequence of the Termite Coptotermes fromosanus.</title>
        <authorList>
            <person name="Itakura S."/>
            <person name="Yosikawa Y."/>
            <person name="Umezawa K."/>
        </authorList>
    </citation>
    <scope>NUCLEOTIDE SEQUENCE [LARGE SCALE GENOMIC DNA]</scope>
</reference>
<evidence type="ECO:0000313" key="2">
    <source>
        <dbReference type="Proteomes" id="UP000502823"/>
    </source>
</evidence>
<name>A0A6L2QA33_COPFO</name>
<sequence>MDMTTEQSTVSQDELDYAHNIYLLALATNKLQEKALSEVPSAYENQKLTLLYQVERKRSHLAALRKRYEEVTYLSKQSQLLHREKEKLGSVMDFVLEGLKKVDSLNNTLDCGLPVTGFQTEPTDCSLKNTICESNKTLEKMCEAICEHGPLYSKTGQEVADIQSTVTSIAEAQNRYCLCDSVASIQVMVLCILTHCIVLQFDTSDLFELRNQLHGYIMSAPKKPQSEVNL</sequence>
<accession>A0A6L2QA33</accession>
<proteinExistence type="predicted"/>